<feature type="region of interest" description="Disordered" evidence="1">
    <location>
        <begin position="50"/>
        <end position="87"/>
    </location>
</feature>
<feature type="compositionally biased region" description="Low complexity" evidence="1">
    <location>
        <begin position="22"/>
        <end position="33"/>
    </location>
</feature>
<evidence type="ECO:0000313" key="2">
    <source>
        <dbReference type="EMBL" id="GAA2170608.1"/>
    </source>
</evidence>
<dbReference type="Proteomes" id="UP001501599">
    <property type="component" value="Unassembled WGS sequence"/>
</dbReference>
<comment type="caution">
    <text evidence="2">The sequence shown here is derived from an EMBL/GenBank/DDBJ whole genome shotgun (WGS) entry which is preliminary data.</text>
</comment>
<keyword evidence="3" id="KW-1185">Reference proteome</keyword>
<name>A0ABP5ME70_9MICO</name>
<evidence type="ECO:0000256" key="1">
    <source>
        <dbReference type="SAM" id="MobiDB-lite"/>
    </source>
</evidence>
<sequence>MLVTTGSADAVDAWDMGSPVLGSGATSPAAAGAGQDGRVAQRHTVVTVRHALDPSGAARHDGQAAAPTEREEEEPCPTARRCDSQRS</sequence>
<reference evidence="3" key="1">
    <citation type="journal article" date="2019" name="Int. J. Syst. Evol. Microbiol.">
        <title>The Global Catalogue of Microorganisms (GCM) 10K type strain sequencing project: providing services to taxonomists for standard genome sequencing and annotation.</title>
        <authorList>
            <consortium name="The Broad Institute Genomics Platform"/>
            <consortium name="The Broad Institute Genome Sequencing Center for Infectious Disease"/>
            <person name="Wu L."/>
            <person name="Ma J."/>
        </authorList>
    </citation>
    <scope>NUCLEOTIDE SEQUENCE [LARGE SCALE GENOMIC DNA]</scope>
    <source>
        <strain evidence="3">JCM 16026</strain>
    </source>
</reference>
<organism evidence="2 3">
    <name type="scientific">Agrococcus versicolor</name>
    <dbReference type="NCBI Taxonomy" id="501482"/>
    <lineage>
        <taxon>Bacteria</taxon>
        <taxon>Bacillati</taxon>
        <taxon>Actinomycetota</taxon>
        <taxon>Actinomycetes</taxon>
        <taxon>Micrococcales</taxon>
        <taxon>Microbacteriaceae</taxon>
        <taxon>Agrococcus</taxon>
    </lineage>
</organism>
<feature type="region of interest" description="Disordered" evidence="1">
    <location>
        <begin position="20"/>
        <end position="39"/>
    </location>
</feature>
<accession>A0ABP5ME70</accession>
<dbReference type="EMBL" id="BAAAQT010000001">
    <property type="protein sequence ID" value="GAA2170608.1"/>
    <property type="molecule type" value="Genomic_DNA"/>
</dbReference>
<proteinExistence type="predicted"/>
<gene>
    <name evidence="2" type="ORF">GCM10009846_01620</name>
</gene>
<evidence type="ECO:0000313" key="3">
    <source>
        <dbReference type="Proteomes" id="UP001501599"/>
    </source>
</evidence>
<protein>
    <submittedName>
        <fullName evidence="2">Uncharacterized protein</fullName>
    </submittedName>
</protein>